<accession>A0A068EMC0</accession>
<dbReference type="OrthoDB" id="6017at10239"/>
<dbReference type="GO" id="GO:0016887">
    <property type="term" value="F:ATP hydrolysis activity"/>
    <property type="evidence" value="ECO:0007669"/>
    <property type="project" value="InterPro"/>
</dbReference>
<keyword evidence="3" id="KW-0378">Hydrolase</keyword>
<dbReference type="Pfam" id="PF13558">
    <property type="entry name" value="SbcC_Walker_B"/>
    <property type="match status" value="1"/>
</dbReference>
<dbReference type="PANTHER" id="PTHR32114">
    <property type="entry name" value="ABC TRANSPORTER ABCH.3"/>
    <property type="match status" value="1"/>
</dbReference>
<dbReference type="GO" id="GO:0006302">
    <property type="term" value="P:double-strand break repair"/>
    <property type="evidence" value="ECO:0007669"/>
    <property type="project" value="InterPro"/>
</dbReference>
<dbReference type="InterPro" id="IPR027417">
    <property type="entry name" value="P-loop_NTPase"/>
</dbReference>
<evidence type="ECO:0000259" key="2">
    <source>
        <dbReference type="Pfam" id="PF13476"/>
    </source>
</evidence>
<evidence type="ECO:0000313" key="3">
    <source>
        <dbReference type="EMBL" id="AID50493.1"/>
    </source>
</evidence>
<dbReference type="GeneID" id="22277001"/>
<organism evidence="3 4">
    <name type="scientific">Bacillus phage CP-51</name>
    <dbReference type="NCBI Taxonomy" id="1391188"/>
    <lineage>
        <taxon>Viruses</taxon>
        <taxon>Duplodnaviria</taxon>
        <taxon>Heunggongvirae</taxon>
        <taxon>Uroviricota</taxon>
        <taxon>Caudoviricetes</taxon>
        <taxon>Herelleviridae</taxon>
        <taxon>Spounavirinae</taxon>
        <taxon>Siminovitchvirus</taxon>
        <taxon>Siminovitchvirus CP51</taxon>
    </lineage>
</organism>
<dbReference type="SUPFAM" id="SSF52540">
    <property type="entry name" value="P-loop containing nucleoside triphosphate hydrolases"/>
    <property type="match status" value="1"/>
</dbReference>
<protein>
    <submittedName>
        <fullName evidence="3">Putative exonuclease</fullName>
    </submittedName>
</protein>
<dbReference type="KEGG" id="vg:22277001"/>
<dbReference type="PANTHER" id="PTHR32114:SF2">
    <property type="entry name" value="ABC TRANSPORTER ABCH.3"/>
    <property type="match status" value="1"/>
</dbReference>
<keyword evidence="4" id="KW-1185">Reference proteome</keyword>
<dbReference type="InterPro" id="IPR038729">
    <property type="entry name" value="Rad50/SbcC_AAA"/>
</dbReference>
<keyword evidence="3" id="KW-0269">Exonuclease</keyword>
<feature type="coiled-coil region" evidence="1">
    <location>
        <begin position="277"/>
        <end position="463"/>
    </location>
</feature>
<dbReference type="Gene3D" id="3.40.50.300">
    <property type="entry name" value="P-loop containing nucleotide triphosphate hydrolases"/>
    <property type="match status" value="2"/>
</dbReference>
<proteinExistence type="predicted"/>
<dbReference type="Gene3D" id="1.10.287.510">
    <property type="entry name" value="Helix hairpin bin"/>
    <property type="match status" value="1"/>
</dbReference>
<dbReference type="GO" id="GO:0004527">
    <property type="term" value="F:exonuclease activity"/>
    <property type="evidence" value="ECO:0007669"/>
    <property type="project" value="UniProtKB-KW"/>
</dbReference>
<evidence type="ECO:0000313" key="4">
    <source>
        <dbReference type="Proteomes" id="UP000027382"/>
    </source>
</evidence>
<reference evidence="3" key="1">
    <citation type="journal article" date="2014" name="Virology">
        <title>The odd one out: Bacillus ACT bacteriophage CP-51 exhibits unusual properties compared to related Spounavirinae W.Ph. and Bastille.</title>
        <authorList>
            <person name="Klumpp J."/>
            <person name="Schmuki M."/>
            <person name="Sozhamannan S."/>
            <person name="Beyer W."/>
            <person name="Fouts D.E."/>
            <person name="Bernbach V."/>
            <person name="Calendar R."/>
            <person name="Loessner M.J."/>
        </authorList>
    </citation>
    <scope>NUCLEOTIDE SEQUENCE [LARGE SCALE GENOMIC DNA]</scope>
</reference>
<feature type="domain" description="Rad50/SbcC-type AAA" evidence="2">
    <location>
        <begin position="7"/>
        <end position="219"/>
    </location>
</feature>
<dbReference type="Pfam" id="PF13476">
    <property type="entry name" value="AAA_23"/>
    <property type="match status" value="1"/>
</dbReference>
<dbReference type="RefSeq" id="YP_009099102.1">
    <property type="nucleotide sequence ID" value="NC_025423.1"/>
</dbReference>
<keyword evidence="3" id="KW-0540">Nuclease</keyword>
<dbReference type="EMBL" id="KF554508">
    <property type="protein sequence ID" value="AID50493.1"/>
    <property type="molecule type" value="Genomic_DNA"/>
</dbReference>
<name>A0A068EMC0_9CAUD</name>
<sequence length="637" mass="72331">MRLGEMDVQNFLSIQKAGIDFSNKGLVLVQGDNKDSTAFDSNGSGKSTLVSESPTWCIYGKTIRGFKPDKVVNRVAGKDTRVSLKIYDDMGDEYQVIRHRKHREYKNHVLLYRNGENITGKSDTDTDKMIEDIVGMDFVTFSNSIMFGQGAGTMFALATDATQKQVLERMLQIELFKDMQEEAKKSLAKEDKKIADLTSDIQSRQTGLSTIKTTIEDLQTKEAALEKTVDVRINHLNIEYEELEDQLSLQPSTEDLESDKAEVEGLIADVKKGLESYESTEKQKTELLGTINSLEKEIDKYDKHIKKTEKQLDDVKNKRNIPEICSACGQSLPLEDTTAIENHLQSDIDKNKEEREEAVEDLKEMEGYLKKVNKKLENKKPLEENLNDLRTELAETNSEIKSIGDKKASIKKTMSSIERQIKEQEDLKNTTFTELIEKNIEDAKNLEAEILELHKKLSEHMAMAEKYTFWVNGFGNQGIKSVLLDSVTPFLNQRANYYLSKLTESTIEVEFTTQEKLKNGKIKDKFSVNVTNIHGDDEYKGNSNGEKRRVDVAINMALQDLVSSRSNKKLDIIVYDEVFDGLDEVGCNTVIELLQEKARIFGTVIVITHNEHLKQMFSKFLNIVKEGGETVVYEFAA</sequence>
<keyword evidence="1" id="KW-0175">Coiled coil</keyword>
<dbReference type="Proteomes" id="UP000027382">
    <property type="component" value="Segment"/>
</dbReference>
<evidence type="ECO:0000256" key="1">
    <source>
        <dbReference type="SAM" id="Coils"/>
    </source>
</evidence>